<keyword evidence="2" id="KW-0732">Signal</keyword>
<dbReference type="InterPro" id="IPR013783">
    <property type="entry name" value="Ig-like_fold"/>
</dbReference>
<feature type="chain" id="PRO_5038753675" description="YtkA-like domain-containing protein" evidence="2">
    <location>
        <begin position="17"/>
        <end position="268"/>
    </location>
</feature>
<feature type="compositionally biased region" description="Basic and acidic residues" evidence="1">
    <location>
        <begin position="136"/>
        <end position="174"/>
    </location>
</feature>
<gene>
    <name evidence="4" type="ORF">D1970_12925</name>
</gene>
<evidence type="ECO:0000313" key="5">
    <source>
        <dbReference type="Proteomes" id="UP000265816"/>
    </source>
</evidence>
<dbReference type="Gene3D" id="2.60.40.10">
    <property type="entry name" value="Immunoglobulins"/>
    <property type="match status" value="1"/>
</dbReference>
<organism evidence="4 5">
    <name type="scientific">Mesobacillus zeae</name>
    <dbReference type="NCBI Taxonomy" id="1917180"/>
    <lineage>
        <taxon>Bacteria</taxon>
        <taxon>Bacillati</taxon>
        <taxon>Bacillota</taxon>
        <taxon>Bacilli</taxon>
        <taxon>Bacillales</taxon>
        <taxon>Bacillaceae</taxon>
        <taxon>Mesobacillus</taxon>
    </lineage>
</organism>
<keyword evidence="5" id="KW-1185">Reference proteome</keyword>
<feature type="domain" description="YtkA-like" evidence="3">
    <location>
        <begin position="173"/>
        <end position="251"/>
    </location>
</feature>
<comment type="caution">
    <text evidence="4">The sequence shown here is derived from an EMBL/GenBank/DDBJ whole genome shotgun (WGS) entry which is preliminary data.</text>
</comment>
<dbReference type="OrthoDB" id="2679563at2"/>
<evidence type="ECO:0000256" key="2">
    <source>
        <dbReference type="SAM" id="SignalP"/>
    </source>
</evidence>
<dbReference type="EMBL" id="QWVT01000021">
    <property type="protein sequence ID" value="RID84430.1"/>
    <property type="molecule type" value="Genomic_DNA"/>
</dbReference>
<reference evidence="4 5" key="1">
    <citation type="submission" date="2018-08" db="EMBL/GenBank/DDBJ databases">
        <title>Bacillus jemisoniae sp. nov., Bacillus chryseoplanitiae sp. nov., Bacillus resnikiae sp. nov., and Bacillus frankliniae sp. nov., isolated from Viking spacecraft and associated surfaces.</title>
        <authorList>
            <person name="Seuylemezian A."/>
            <person name="Vaishampayan P."/>
        </authorList>
    </citation>
    <scope>NUCLEOTIDE SEQUENCE [LARGE SCALE GENOMIC DNA]</scope>
    <source>
        <strain evidence="4 5">JJ-247</strain>
    </source>
</reference>
<sequence>MKKMNLLVLVFLLALAGGCSNNKGQAAKKDDKEKIPEAIEVKILLPDHAIPQKEVVLGTRVTQSGENVEDADSVKFEIKEEGSKESEMLPAKHTKKGIYEVRNTFMADGVYSITAHVTARDMHNMPTEKLAVGNAEEPHDSNKEDSHHDSEDGSKGHDHKSESEHGEAGHHDSSLDIHLMTPQKINTNEEAALTVILKDGGHPLTEAKVRLEIWKKGAEKHEFLDTAEAEDGTYKLNRKFSDPGNYEINVHVNKGKLHEHKQQAIAVH</sequence>
<proteinExistence type="predicted"/>
<name>A0A398B947_9BACI</name>
<evidence type="ECO:0000259" key="3">
    <source>
        <dbReference type="Pfam" id="PF13115"/>
    </source>
</evidence>
<accession>A0A398B947</accession>
<dbReference type="RefSeq" id="WP_119113291.1">
    <property type="nucleotide sequence ID" value="NZ_CBCSEO010000007.1"/>
</dbReference>
<feature type="signal peptide" evidence="2">
    <location>
        <begin position="1"/>
        <end position="16"/>
    </location>
</feature>
<dbReference type="Proteomes" id="UP000265816">
    <property type="component" value="Unassembled WGS sequence"/>
</dbReference>
<protein>
    <recommendedName>
        <fullName evidence="3">YtkA-like domain-containing protein</fullName>
    </recommendedName>
</protein>
<feature type="region of interest" description="Disordered" evidence="1">
    <location>
        <begin position="134"/>
        <end position="174"/>
    </location>
</feature>
<dbReference type="Pfam" id="PF13115">
    <property type="entry name" value="YtkA"/>
    <property type="match status" value="2"/>
</dbReference>
<feature type="domain" description="YtkA-like" evidence="3">
    <location>
        <begin position="37"/>
        <end position="116"/>
    </location>
</feature>
<dbReference type="PROSITE" id="PS51257">
    <property type="entry name" value="PROKAR_LIPOPROTEIN"/>
    <property type="match status" value="1"/>
</dbReference>
<evidence type="ECO:0000313" key="4">
    <source>
        <dbReference type="EMBL" id="RID84430.1"/>
    </source>
</evidence>
<dbReference type="AlphaFoldDB" id="A0A398B947"/>
<evidence type="ECO:0000256" key="1">
    <source>
        <dbReference type="SAM" id="MobiDB-lite"/>
    </source>
</evidence>
<dbReference type="InterPro" id="IPR032693">
    <property type="entry name" value="YtkA-like_dom"/>
</dbReference>